<organism evidence="2 3">
    <name type="scientific">Petrolisthes cinctipes</name>
    <name type="common">Flat porcelain crab</name>
    <dbReference type="NCBI Taxonomy" id="88211"/>
    <lineage>
        <taxon>Eukaryota</taxon>
        <taxon>Metazoa</taxon>
        <taxon>Ecdysozoa</taxon>
        <taxon>Arthropoda</taxon>
        <taxon>Crustacea</taxon>
        <taxon>Multicrustacea</taxon>
        <taxon>Malacostraca</taxon>
        <taxon>Eumalacostraca</taxon>
        <taxon>Eucarida</taxon>
        <taxon>Decapoda</taxon>
        <taxon>Pleocyemata</taxon>
        <taxon>Anomura</taxon>
        <taxon>Galatheoidea</taxon>
        <taxon>Porcellanidae</taxon>
        <taxon>Petrolisthes</taxon>
    </lineage>
</organism>
<gene>
    <name evidence="2" type="ORF">Pcinc_039478</name>
</gene>
<feature type="compositionally biased region" description="Basic and acidic residues" evidence="1">
    <location>
        <begin position="19"/>
        <end position="30"/>
    </location>
</feature>
<dbReference type="Proteomes" id="UP001286313">
    <property type="component" value="Unassembled WGS sequence"/>
</dbReference>
<name>A0AAE1EKJ4_PETCI</name>
<comment type="caution">
    <text evidence="2">The sequence shown here is derived from an EMBL/GenBank/DDBJ whole genome shotgun (WGS) entry which is preliminary data.</text>
</comment>
<sequence>MHQIKRKRGRRPGVSVWRQRSERRQERQSRYGREWMAGCNGMAGTAGNGWQDVMGWQKWRRSHGLGCGGGSGGCSGSGGGGRDREDGRCLSSSFAISPRCERKEKCRQKCAHVE</sequence>
<protein>
    <submittedName>
        <fullName evidence="2">Uncharacterized protein</fullName>
    </submittedName>
</protein>
<reference evidence="2" key="1">
    <citation type="submission" date="2023-10" db="EMBL/GenBank/DDBJ databases">
        <title>Genome assemblies of two species of porcelain crab, Petrolisthes cinctipes and Petrolisthes manimaculis (Anomura: Porcellanidae).</title>
        <authorList>
            <person name="Angst P."/>
        </authorList>
    </citation>
    <scope>NUCLEOTIDE SEQUENCE</scope>
    <source>
        <strain evidence="2">PB745_01</strain>
        <tissue evidence="2">Gill</tissue>
    </source>
</reference>
<evidence type="ECO:0000256" key="1">
    <source>
        <dbReference type="SAM" id="MobiDB-lite"/>
    </source>
</evidence>
<keyword evidence="3" id="KW-1185">Reference proteome</keyword>
<dbReference type="AlphaFoldDB" id="A0AAE1EKJ4"/>
<dbReference type="EMBL" id="JAWQEG010006740">
    <property type="protein sequence ID" value="KAK3854010.1"/>
    <property type="molecule type" value="Genomic_DNA"/>
</dbReference>
<accession>A0AAE1EKJ4</accession>
<feature type="region of interest" description="Disordered" evidence="1">
    <location>
        <begin position="1"/>
        <end position="30"/>
    </location>
</feature>
<evidence type="ECO:0000313" key="2">
    <source>
        <dbReference type="EMBL" id="KAK3854010.1"/>
    </source>
</evidence>
<evidence type="ECO:0000313" key="3">
    <source>
        <dbReference type="Proteomes" id="UP001286313"/>
    </source>
</evidence>
<feature type="compositionally biased region" description="Basic residues" evidence="1">
    <location>
        <begin position="1"/>
        <end position="11"/>
    </location>
</feature>
<proteinExistence type="predicted"/>